<organism evidence="2 3">
    <name type="scientific">Aporhodopirellula rubra</name>
    <dbReference type="NCBI Taxonomy" id="980271"/>
    <lineage>
        <taxon>Bacteria</taxon>
        <taxon>Pseudomonadati</taxon>
        <taxon>Planctomycetota</taxon>
        <taxon>Planctomycetia</taxon>
        <taxon>Pirellulales</taxon>
        <taxon>Pirellulaceae</taxon>
        <taxon>Aporhodopirellula</taxon>
    </lineage>
</organism>
<feature type="transmembrane region" description="Helical" evidence="1">
    <location>
        <begin position="15"/>
        <end position="34"/>
    </location>
</feature>
<reference evidence="2 3" key="1">
    <citation type="submission" date="2020-08" db="EMBL/GenBank/DDBJ databases">
        <title>Genomic Encyclopedia of Type Strains, Phase III (KMG-III): the genomes of soil and plant-associated and newly described type strains.</title>
        <authorList>
            <person name="Whitman W."/>
        </authorList>
    </citation>
    <scope>NUCLEOTIDE SEQUENCE [LARGE SCALE GENOMIC DNA]</scope>
    <source>
        <strain evidence="2 3">CECT 8075</strain>
    </source>
</reference>
<dbReference type="Proteomes" id="UP000536179">
    <property type="component" value="Unassembled WGS sequence"/>
</dbReference>
<dbReference type="EMBL" id="JACHXU010000004">
    <property type="protein sequence ID" value="MBB3205699.1"/>
    <property type="molecule type" value="Genomic_DNA"/>
</dbReference>
<evidence type="ECO:0000313" key="3">
    <source>
        <dbReference type="Proteomes" id="UP000536179"/>
    </source>
</evidence>
<dbReference type="AlphaFoldDB" id="A0A7W5DWY8"/>
<keyword evidence="1" id="KW-1133">Transmembrane helix</keyword>
<keyword evidence="3" id="KW-1185">Reference proteome</keyword>
<keyword evidence="1" id="KW-0812">Transmembrane</keyword>
<comment type="caution">
    <text evidence="2">The sequence shown here is derived from an EMBL/GenBank/DDBJ whole genome shotgun (WGS) entry which is preliminary data.</text>
</comment>
<accession>A0A7W5DWY8</accession>
<dbReference type="RefSeq" id="WP_221224932.1">
    <property type="nucleotide sequence ID" value="NZ_JACHXU010000004.1"/>
</dbReference>
<sequence length="117" mass="13230">MARNRPDKPRRNNSLRIGAVIVVALLAFGIGWWLSQKPVVLNEREYDITIALYRVCNQRSIEGLTQIENHLNEALSTQHATNPSHIALMAMVEQAKAGQWREAAIACRQALDDQVKR</sequence>
<gene>
    <name evidence="2" type="ORF">FHS27_001503</name>
</gene>
<evidence type="ECO:0000313" key="2">
    <source>
        <dbReference type="EMBL" id="MBB3205699.1"/>
    </source>
</evidence>
<keyword evidence="1" id="KW-0472">Membrane</keyword>
<evidence type="ECO:0000256" key="1">
    <source>
        <dbReference type="SAM" id="Phobius"/>
    </source>
</evidence>
<proteinExistence type="predicted"/>
<protein>
    <submittedName>
        <fullName evidence="2">Uncharacterized protein</fullName>
    </submittedName>
</protein>
<name>A0A7W5DWY8_9BACT</name>